<keyword evidence="1" id="KW-0732">Signal</keyword>
<feature type="domain" description="Calx-beta" evidence="5">
    <location>
        <begin position="451"/>
        <end position="553"/>
    </location>
</feature>
<dbReference type="SUPFAM" id="SSF51120">
    <property type="entry name" value="beta-Roll"/>
    <property type="match status" value="2"/>
</dbReference>
<dbReference type="InterPro" id="IPR001343">
    <property type="entry name" value="Hemolysn_Ca-bd"/>
</dbReference>
<dbReference type="Pfam" id="PF00353">
    <property type="entry name" value="HemolysinCabind"/>
    <property type="match status" value="3"/>
</dbReference>
<accession>A0ABU5IH23</accession>
<reference evidence="6 7" key="1">
    <citation type="submission" date="2023-11" db="EMBL/GenBank/DDBJ databases">
        <title>Draft genome of Azohydromonas lata strain H1 (DSM1123), a polyhydroxyalkanoate producer.</title>
        <authorList>
            <person name="Traversa D."/>
            <person name="D'Addabbo P."/>
            <person name="Pazzani C."/>
            <person name="Manzari C."/>
            <person name="Chiara M."/>
            <person name="Scrascia M."/>
        </authorList>
    </citation>
    <scope>NUCLEOTIDE SEQUENCE [LARGE SCALE GENOMIC DNA]</scope>
    <source>
        <strain evidence="6 7">H1</strain>
    </source>
</reference>
<dbReference type="Pfam" id="PF03160">
    <property type="entry name" value="Calx-beta"/>
    <property type="match status" value="5"/>
</dbReference>
<evidence type="ECO:0000313" key="6">
    <source>
        <dbReference type="EMBL" id="MDZ5458440.1"/>
    </source>
</evidence>
<dbReference type="RefSeq" id="WP_322466516.1">
    <property type="nucleotide sequence ID" value="NZ_JAXOJX010000030.1"/>
</dbReference>
<evidence type="ECO:0000256" key="2">
    <source>
        <dbReference type="ARBA" id="ARBA00022737"/>
    </source>
</evidence>
<evidence type="ECO:0000256" key="3">
    <source>
        <dbReference type="ARBA" id="ARBA00022837"/>
    </source>
</evidence>
<organism evidence="6 7">
    <name type="scientific">Azohydromonas lata</name>
    <dbReference type="NCBI Taxonomy" id="45677"/>
    <lineage>
        <taxon>Bacteria</taxon>
        <taxon>Pseudomonadati</taxon>
        <taxon>Pseudomonadota</taxon>
        <taxon>Betaproteobacteria</taxon>
        <taxon>Burkholderiales</taxon>
        <taxon>Sphaerotilaceae</taxon>
        <taxon>Azohydromonas</taxon>
    </lineage>
</organism>
<keyword evidence="4" id="KW-0813">Transport</keyword>
<dbReference type="SMART" id="SM00237">
    <property type="entry name" value="Calx_beta"/>
    <property type="match status" value="5"/>
</dbReference>
<comment type="caution">
    <text evidence="6">The sequence shown here is derived from an EMBL/GenBank/DDBJ whole genome shotgun (WGS) entry which is preliminary data.</text>
</comment>
<feature type="domain" description="Calx-beta" evidence="5">
    <location>
        <begin position="209"/>
        <end position="308"/>
    </location>
</feature>
<dbReference type="Gene3D" id="2.60.40.2030">
    <property type="match status" value="5"/>
</dbReference>
<feature type="domain" description="Calx-beta" evidence="5">
    <location>
        <begin position="322"/>
        <end position="440"/>
    </location>
</feature>
<proteinExistence type="predicted"/>
<dbReference type="PANTHER" id="PTHR11878:SF65">
    <property type="entry name" value="NA_CA-EXCHANGE PROTEIN, ISOFORM G"/>
    <property type="match status" value="1"/>
</dbReference>
<keyword evidence="3" id="KW-0106">Calcium</keyword>
<feature type="domain" description="Calx-beta" evidence="5">
    <location>
        <begin position="1"/>
        <end position="79"/>
    </location>
</feature>
<sequence length="952" mass="98342">MTILIDDLDVDESDGLARFTVKLSEAHAAPVSVRWATADVTALAGVLTFDPGQLVLTVDVPLLDNFAREPDEIFKLLLSNPVNDVLASTVAWATLHDDDGPRGRPVIHADDTVVDDATGAALFTFTLDRPSATSVSVRLALDPGSTAQGDLLPFAPRTLVFAPGEVVKTVRVDVAPQDDAWHGSTHFDLRLSSPVGADVPDANARAFIAGPSSVRNDGVGLPLVSVSDAFAGEGDGEMRFLVSLSARSDVATSVSYFLRGFTAQAGADFHEQSGTLVFAPGEISRVITVPVLNDSFQESEEVFTVFLGNAKGLVIVDGVGDAQGTIRDDDRPTGTPTVFVDDGVVDGWEPFARFHVWLDRPSTEQVTVRYATSDGSARAGTGAPVGGYNDYVDQGVQTLVFAPGEVSKTVLVPLAHQGEPTHQPGSELREPAEFFDLRLTNAANAGLGDGLGHMVISGNQTNLGASSTLRVVSAATREGGTTLDFFVERDFGSDRVESVGYAAIAGTAEANLDFFAHRGGVTFQPGQTLQVIRIPLINDTVAEGTETITLRLTTEDGRQFDVQGRILDDERPAGGQTLTGAADVDNVLMGPPGTTLVIGGDHDDLLDGSGAVTLRGGLGGDSYIVDTPTTRVEEGVDAGLDTVYAYFDYTLGNNLEVLALGGVAVRGTGNAGSNTLIGNAVANVLSGGDGIDGLYGGDGNDTLYGDAGGDFMYGGNGADVLMGGLGNDVMSAGNLAALPPGPVAADLLDGGDGEDVLSADSGRDTLRGGAGNDNLFGGPDANVLEGGAGTDTLRGGPGGDTLTGGEGRDIFYFNALDYAAAPTADRITDWRSVDDKLIFNGFGIGDRDGRIEGGLERAAPGGFSTAAELVIFTTDIAGALTADSAAQRIGSATSAYAGEQARLFAVDNGGQSGVFLFTNEDNDARVSAGELTLLVLLDGGTTTLADYALSFA</sequence>
<dbReference type="InterPro" id="IPR011049">
    <property type="entry name" value="Serralysin-like_metalloprot_C"/>
</dbReference>
<evidence type="ECO:0000256" key="1">
    <source>
        <dbReference type="ARBA" id="ARBA00022729"/>
    </source>
</evidence>
<keyword evidence="7" id="KW-1185">Reference proteome</keyword>
<keyword evidence="2" id="KW-0677">Repeat</keyword>
<gene>
    <name evidence="6" type="ORF">SM757_17830</name>
</gene>
<dbReference type="InterPro" id="IPR003644">
    <property type="entry name" value="Calx_beta"/>
</dbReference>
<dbReference type="InterPro" id="IPR051171">
    <property type="entry name" value="CaCA"/>
</dbReference>
<dbReference type="EMBL" id="JAXOJX010000030">
    <property type="protein sequence ID" value="MDZ5458440.1"/>
    <property type="molecule type" value="Genomic_DNA"/>
</dbReference>
<dbReference type="InterPro" id="IPR018511">
    <property type="entry name" value="Hemolysin-typ_Ca-bd_CS"/>
</dbReference>
<dbReference type="PROSITE" id="PS00330">
    <property type="entry name" value="HEMOLYSIN_CALCIUM"/>
    <property type="match status" value="1"/>
</dbReference>
<dbReference type="SUPFAM" id="SSF141072">
    <property type="entry name" value="CalX-like"/>
    <property type="match status" value="5"/>
</dbReference>
<evidence type="ECO:0000256" key="4">
    <source>
        <dbReference type="ARBA" id="ARBA00023065"/>
    </source>
</evidence>
<evidence type="ECO:0000259" key="5">
    <source>
        <dbReference type="SMART" id="SM00237"/>
    </source>
</evidence>
<keyword evidence="4" id="KW-0406">Ion transport</keyword>
<dbReference type="InterPro" id="IPR038081">
    <property type="entry name" value="CalX-like_sf"/>
</dbReference>
<dbReference type="Gene3D" id="2.150.10.10">
    <property type="entry name" value="Serralysin-like metalloprotease, C-terminal"/>
    <property type="match status" value="2"/>
</dbReference>
<dbReference type="Proteomes" id="UP001293718">
    <property type="component" value="Unassembled WGS sequence"/>
</dbReference>
<feature type="domain" description="Calx-beta" evidence="5">
    <location>
        <begin position="91"/>
        <end position="192"/>
    </location>
</feature>
<dbReference type="PANTHER" id="PTHR11878">
    <property type="entry name" value="SODIUM/CALCIUM EXCHANGER"/>
    <property type="match status" value="1"/>
</dbReference>
<protein>
    <submittedName>
        <fullName evidence="6">Calx-beta domain-containing protein</fullName>
    </submittedName>
</protein>
<dbReference type="PRINTS" id="PR00313">
    <property type="entry name" value="CABNDNGRPT"/>
</dbReference>
<evidence type="ECO:0000313" key="7">
    <source>
        <dbReference type="Proteomes" id="UP001293718"/>
    </source>
</evidence>
<name>A0ABU5IH23_9BURK</name>